<dbReference type="AlphaFoldDB" id="A0A0N4XTU0"/>
<reference evidence="5 6" key="2">
    <citation type="submission" date="2018-11" db="EMBL/GenBank/DDBJ databases">
        <authorList>
            <consortium name="Pathogen Informatics"/>
        </authorList>
    </citation>
    <scope>NUCLEOTIDE SEQUENCE [LARGE SCALE GENOMIC DNA]</scope>
</reference>
<evidence type="ECO:0000313" key="5">
    <source>
        <dbReference type="EMBL" id="VDL69640.1"/>
    </source>
</evidence>
<gene>
    <name evidence="5" type="ORF">NBR_LOCUS6051</name>
</gene>
<dbReference type="GO" id="GO:0031418">
    <property type="term" value="F:L-ascorbic acid binding"/>
    <property type="evidence" value="ECO:0007669"/>
    <property type="project" value="UniProtKB-KW"/>
</dbReference>
<feature type="chain" id="PRO_5043125030" evidence="4">
    <location>
        <begin position="21"/>
        <end position="246"/>
    </location>
</feature>
<evidence type="ECO:0000313" key="7">
    <source>
        <dbReference type="WBParaSite" id="NBR_0000605001-mRNA-1"/>
    </source>
</evidence>
<sequence length="246" mass="28621">MLAFTLVLCIIVNNIITNHGDKIDYATRTIPSDDEWTDDDRRQCESPRPLNNTLSCYTHVLFYERLNTELISTEPIVVVFRDFAPYRDTEGFRNEANMIEREMLVQKYFPLAHYPPHYDYERWDDLSERLGNRLTTLLLIAKAPLKGGASFQAVLFPLLNKTITYKEGDLILWMNADTKGEMEKMTLHADCPVWEGEKVSASLTLRFRHQDLLRAPLKSGKFNLRKLTHPRIDFIGMTPANVKKRR</sequence>
<dbReference type="Gene3D" id="2.60.120.620">
    <property type="entry name" value="q2cbj1_9rhob like domain"/>
    <property type="match status" value="1"/>
</dbReference>
<organism evidence="7">
    <name type="scientific">Nippostrongylus brasiliensis</name>
    <name type="common">Rat hookworm</name>
    <dbReference type="NCBI Taxonomy" id="27835"/>
    <lineage>
        <taxon>Eukaryota</taxon>
        <taxon>Metazoa</taxon>
        <taxon>Ecdysozoa</taxon>
        <taxon>Nematoda</taxon>
        <taxon>Chromadorea</taxon>
        <taxon>Rhabditida</taxon>
        <taxon>Rhabditina</taxon>
        <taxon>Rhabditomorpha</taxon>
        <taxon>Strongyloidea</taxon>
        <taxon>Heligmosomidae</taxon>
        <taxon>Nippostrongylus</taxon>
    </lineage>
</organism>
<evidence type="ECO:0000256" key="3">
    <source>
        <dbReference type="ARBA" id="ARBA00023004"/>
    </source>
</evidence>
<dbReference type="GO" id="GO:0004656">
    <property type="term" value="F:procollagen-proline 4-dioxygenase activity"/>
    <property type="evidence" value="ECO:0007669"/>
    <property type="project" value="TreeGrafter"/>
</dbReference>
<evidence type="ECO:0000256" key="2">
    <source>
        <dbReference type="ARBA" id="ARBA00022896"/>
    </source>
</evidence>
<keyword evidence="1" id="KW-0479">Metal-binding</keyword>
<dbReference type="EMBL" id="UYSL01019773">
    <property type="protein sequence ID" value="VDL69640.1"/>
    <property type="molecule type" value="Genomic_DNA"/>
</dbReference>
<keyword evidence="3" id="KW-0408">Iron</keyword>
<keyword evidence="4" id="KW-0732">Signal</keyword>
<dbReference type="STRING" id="27835.A0A0N4XTU0"/>
<dbReference type="PANTHER" id="PTHR10869">
    <property type="entry name" value="PROLYL 4-HYDROXYLASE ALPHA SUBUNIT"/>
    <property type="match status" value="1"/>
</dbReference>
<dbReference type="GO" id="GO:0046872">
    <property type="term" value="F:metal ion binding"/>
    <property type="evidence" value="ECO:0007669"/>
    <property type="project" value="UniProtKB-KW"/>
</dbReference>
<name>A0A0N4XTU0_NIPBR</name>
<dbReference type="GO" id="GO:0005783">
    <property type="term" value="C:endoplasmic reticulum"/>
    <property type="evidence" value="ECO:0007669"/>
    <property type="project" value="TreeGrafter"/>
</dbReference>
<evidence type="ECO:0000256" key="4">
    <source>
        <dbReference type="SAM" id="SignalP"/>
    </source>
</evidence>
<evidence type="ECO:0000256" key="1">
    <source>
        <dbReference type="ARBA" id="ARBA00022723"/>
    </source>
</evidence>
<proteinExistence type="predicted"/>
<dbReference type="WBParaSite" id="NBR_0000605001-mRNA-1">
    <property type="protein sequence ID" value="NBR_0000605001-mRNA-1"/>
    <property type="gene ID" value="NBR_0000605001"/>
</dbReference>
<dbReference type="PANTHER" id="PTHR10869:SF244">
    <property type="entry name" value="PROLYL 4-HYDROXYLASE SUBUNIT ALPHA-2"/>
    <property type="match status" value="1"/>
</dbReference>
<feature type="signal peptide" evidence="4">
    <location>
        <begin position="1"/>
        <end position="20"/>
    </location>
</feature>
<evidence type="ECO:0000313" key="6">
    <source>
        <dbReference type="Proteomes" id="UP000271162"/>
    </source>
</evidence>
<keyword evidence="2" id="KW-0847">Vitamin C</keyword>
<reference evidence="7" key="1">
    <citation type="submission" date="2017-02" db="UniProtKB">
        <authorList>
            <consortium name="WormBaseParasite"/>
        </authorList>
    </citation>
    <scope>IDENTIFICATION</scope>
</reference>
<protein>
    <submittedName>
        <fullName evidence="7">Fe2OG dioxygenase domain-containing protein</fullName>
    </submittedName>
</protein>
<accession>A0A0N4XTU0</accession>
<dbReference type="Proteomes" id="UP000271162">
    <property type="component" value="Unassembled WGS sequence"/>
</dbReference>
<keyword evidence="6" id="KW-1185">Reference proteome</keyword>
<dbReference type="InterPro" id="IPR045054">
    <property type="entry name" value="P4HA-like"/>
</dbReference>